<accession>A0A5N5WAC7</accession>
<keyword evidence="1" id="KW-0805">Transcription regulation</keyword>
<dbReference type="NCBIfam" id="NF033788">
    <property type="entry name" value="HTH_metalloreg"/>
    <property type="match status" value="1"/>
</dbReference>
<evidence type="ECO:0000313" key="6">
    <source>
        <dbReference type="Proteomes" id="UP000327000"/>
    </source>
</evidence>
<evidence type="ECO:0000256" key="1">
    <source>
        <dbReference type="ARBA" id="ARBA00023015"/>
    </source>
</evidence>
<protein>
    <submittedName>
        <fullName evidence="5">Helix-turn-helix transcriptional regulator</fullName>
    </submittedName>
</protein>
<dbReference type="Proteomes" id="UP000327000">
    <property type="component" value="Unassembled WGS sequence"/>
</dbReference>
<sequence>MSLLIDVTGLPPERVVFAASPLAELGHALHALREPRHHPGLHGWVTATLAGLKPDLADRLCEADFLWTTVISDIFGAFAALPDTGGRPGATLKDEMDLLDRLDDEQYVSAALELTCSNYYSPGSASPLRDAAARGRALERAAARGPRQLEFARRTLDDPQGVRTWLRRLFEDCEEAFFADVWRRGALTLAADARHKSEILRRKGLREALAEVSPAVTLEEDATGARIHVDKLTSGRATALGPAAGVGAGLTLLPTTLGWPHLLVLYAPAWRPVIFYPIGSPEAAGPASLELIERRLEALAHPMRLRMCRWLARSACTTGELAAEHNISAPEASRHIKVLKKAGLITTRRRGRYVLHQLDLTTVARLGSDFLEGVLR</sequence>
<dbReference type="InterPro" id="IPR036390">
    <property type="entry name" value="WH_DNA-bd_sf"/>
</dbReference>
<evidence type="ECO:0000256" key="2">
    <source>
        <dbReference type="ARBA" id="ARBA00023125"/>
    </source>
</evidence>
<evidence type="ECO:0000313" key="5">
    <source>
        <dbReference type="EMBL" id="KAB7847810.1"/>
    </source>
</evidence>
<dbReference type="PROSITE" id="PS50987">
    <property type="entry name" value="HTH_ARSR_2"/>
    <property type="match status" value="1"/>
</dbReference>
<dbReference type="SMART" id="SM00418">
    <property type="entry name" value="HTH_ARSR"/>
    <property type="match status" value="1"/>
</dbReference>
<proteinExistence type="predicted"/>
<dbReference type="AlphaFoldDB" id="A0A5N5WAC7"/>
<comment type="caution">
    <text evidence="5">The sequence shown here is derived from an EMBL/GenBank/DDBJ whole genome shotgun (WGS) entry which is preliminary data.</text>
</comment>
<dbReference type="InterPro" id="IPR051081">
    <property type="entry name" value="HTH_MetalResp_TranReg"/>
</dbReference>
<dbReference type="InterPro" id="IPR045981">
    <property type="entry name" value="DUF5937"/>
</dbReference>
<dbReference type="InterPro" id="IPR001845">
    <property type="entry name" value="HTH_ArsR_DNA-bd_dom"/>
</dbReference>
<gene>
    <name evidence="5" type="ORF">FRZ00_10730</name>
</gene>
<dbReference type="PANTHER" id="PTHR33154:SF33">
    <property type="entry name" value="TRANSCRIPTIONAL REPRESSOR SDPR"/>
    <property type="match status" value="1"/>
</dbReference>
<evidence type="ECO:0000259" key="4">
    <source>
        <dbReference type="PROSITE" id="PS50987"/>
    </source>
</evidence>
<dbReference type="OrthoDB" id="3396564at2"/>
<dbReference type="Pfam" id="PF19361">
    <property type="entry name" value="DUF5937"/>
    <property type="match status" value="1"/>
</dbReference>
<keyword evidence="2" id="KW-0238">DNA-binding</keyword>
<dbReference type="GO" id="GO:0003677">
    <property type="term" value="F:DNA binding"/>
    <property type="evidence" value="ECO:0007669"/>
    <property type="project" value="UniProtKB-KW"/>
</dbReference>
<keyword evidence="3" id="KW-0804">Transcription</keyword>
<dbReference type="PANTHER" id="PTHR33154">
    <property type="entry name" value="TRANSCRIPTIONAL REGULATOR, ARSR FAMILY"/>
    <property type="match status" value="1"/>
</dbReference>
<keyword evidence="6" id="KW-1185">Reference proteome</keyword>
<dbReference type="Pfam" id="PF12840">
    <property type="entry name" value="HTH_20"/>
    <property type="match status" value="1"/>
</dbReference>
<dbReference type="InterPro" id="IPR011991">
    <property type="entry name" value="ArsR-like_HTH"/>
</dbReference>
<evidence type="ECO:0000256" key="3">
    <source>
        <dbReference type="ARBA" id="ARBA00023163"/>
    </source>
</evidence>
<name>A0A5N5WAC7_STRMB</name>
<organism evidence="5 6">
    <name type="scientific">Streptomyces mobaraensis</name>
    <name type="common">Streptoverticillium mobaraense</name>
    <dbReference type="NCBI Taxonomy" id="35621"/>
    <lineage>
        <taxon>Bacteria</taxon>
        <taxon>Bacillati</taxon>
        <taxon>Actinomycetota</taxon>
        <taxon>Actinomycetes</taxon>
        <taxon>Kitasatosporales</taxon>
        <taxon>Streptomycetaceae</taxon>
        <taxon>Streptomyces</taxon>
    </lineage>
</organism>
<dbReference type="GO" id="GO:0003700">
    <property type="term" value="F:DNA-binding transcription factor activity"/>
    <property type="evidence" value="ECO:0007669"/>
    <property type="project" value="InterPro"/>
</dbReference>
<reference evidence="5 6" key="1">
    <citation type="journal article" date="2019" name="Microb. Cell Fact.">
        <title>Exploring novel herbicidin analogues by transcriptional regulator overexpression and MS/MS molecular networking.</title>
        <authorList>
            <person name="Shi Y."/>
            <person name="Gu R."/>
            <person name="Li Y."/>
            <person name="Wang X."/>
            <person name="Ren W."/>
            <person name="Li X."/>
            <person name="Wang L."/>
            <person name="Xie Y."/>
            <person name="Hong B."/>
        </authorList>
    </citation>
    <scope>NUCLEOTIDE SEQUENCE [LARGE SCALE GENOMIC DNA]</scope>
    <source>
        <strain evidence="5 6">US-43</strain>
    </source>
</reference>
<feature type="domain" description="HTH arsR-type" evidence="4">
    <location>
        <begin position="284"/>
        <end position="376"/>
    </location>
</feature>
<dbReference type="PRINTS" id="PR00778">
    <property type="entry name" value="HTHARSR"/>
</dbReference>
<dbReference type="CDD" id="cd00090">
    <property type="entry name" value="HTH_ARSR"/>
    <property type="match status" value="1"/>
</dbReference>
<dbReference type="RefSeq" id="WP_152263235.1">
    <property type="nucleotide sequence ID" value="NZ_VOKX01000015.1"/>
</dbReference>
<dbReference type="EMBL" id="VOKX01000015">
    <property type="protein sequence ID" value="KAB7847810.1"/>
    <property type="molecule type" value="Genomic_DNA"/>
</dbReference>
<dbReference type="InterPro" id="IPR036388">
    <property type="entry name" value="WH-like_DNA-bd_sf"/>
</dbReference>
<dbReference type="Gene3D" id="1.10.10.10">
    <property type="entry name" value="Winged helix-like DNA-binding domain superfamily/Winged helix DNA-binding domain"/>
    <property type="match status" value="1"/>
</dbReference>
<dbReference type="SUPFAM" id="SSF46785">
    <property type="entry name" value="Winged helix' DNA-binding domain"/>
    <property type="match status" value="1"/>
</dbReference>